<keyword evidence="8 13" id="KW-0963">Cytoplasm</keyword>
<dbReference type="Gene3D" id="3.40.50.10750">
    <property type="entry name" value="Isocitrate/Isopropylmalate dehydrogenase-like"/>
    <property type="match status" value="1"/>
</dbReference>
<reference evidence="16 17" key="1">
    <citation type="journal article" date="2023" name="Environ Microbiome">
        <title>A coral-associated actinobacterium mitigates coral bleaching under heat stress.</title>
        <authorList>
            <person name="Li J."/>
            <person name="Zou Y."/>
            <person name="Li Q."/>
            <person name="Zhang J."/>
            <person name="Bourne D.G."/>
            <person name="Lyu Y."/>
            <person name="Liu C."/>
            <person name="Zhang S."/>
        </authorList>
    </citation>
    <scope>NUCLEOTIDE SEQUENCE [LARGE SCALE GENOMIC DNA]</scope>
    <source>
        <strain evidence="16 17">SCSIO 13291</strain>
    </source>
</reference>
<comment type="domain">
    <text evidence="13">The N-terminal region seems to be important for proper quaternary structure. The C-terminal region contains the substrate-binding site.</text>
</comment>
<evidence type="ECO:0000256" key="7">
    <source>
        <dbReference type="ARBA" id="ARBA00021528"/>
    </source>
</evidence>
<dbReference type="InterPro" id="IPR010766">
    <property type="entry name" value="DRTGG"/>
</dbReference>
<dbReference type="Gene3D" id="3.40.1390.20">
    <property type="entry name" value="HprK N-terminal domain-like"/>
    <property type="match status" value="1"/>
</dbReference>
<dbReference type="Proteomes" id="UP001434337">
    <property type="component" value="Chromosome"/>
</dbReference>
<dbReference type="RefSeq" id="WP_342372382.1">
    <property type="nucleotide sequence ID" value="NZ_CP115965.1"/>
</dbReference>
<protein>
    <recommendedName>
        <fullName evidence="7 13">Phosphate acetyltransferase</fullName>
        <ecNumber evidence="6 13">2.3.1.8</ecNumber>
    </recommendedName>
    <alternativeName>
        <fullName evidence="11 13">Phosphotransacetylase</fullName>
    </alternativeName>
</protein>
<organism evidence="16 17">
    <name type="scientific">Propioniciclava soli</name>
    <dbReference type="NCBI Taxonomy" id="2775081"/>
    <lineage>
        <taxon>Bacteria</taxon>
        <taxon>Bacillati</taxon>
        <taxon>Actinomycetota</taxon>
        <taxon>Actinomycetes</taxon>
        <taxon>Propionibacteriales</taxon>
        <taxon>Propionibacteriaceae</taxon>
        <taxon>Propioniciclava</taxon>
    </lineage>
</organism>
<evidence type="ECO:0000256" key="13">
    <source>
        <dbReference type="PIRNR" id="PIRNR006107"/>
    </source>
</evidence>
<evidence type="ECO:0000256" key="1">
    <source>
        <dbReference type="ARBA" id="ARBA00000705"/>
    </source>
</evidence>
<keyword evidence="9 13" id="KW-0808">Transferase</keyword>
<dbReference type="SUPFAM" id="SSF53659">
    <property type="entry name" value="Isocitrate/Isopropylmalate dehydrogenase-like"/>
    <property type="match status" value="1"/>
</dbReference>
<gene>
    <name evidence="16" type="primary">pta</name>
    <name evidence="16" type="ORF">PCC79_15690</name>
</gene>
<dbReference type="InterPro" id="IPR042113">
    <property type="entry name" value="P_AcTrfase_dom1"/>
</dbReference>
<dbReference type="InterPro" id="IPR016475">
    <property type="entry name" value="P-Actrans_bac"/>
</dbReference>
<dbReference type="InterPro" id="IPR004614">
    <property type="entry name" value="P_AcTrfase"/>
</dbReference>
<evidence type="ECO:0000259" key="14">
    <source>
        <dbReference type="Pfam" id="PF01515"/>
    </source>
</evidence>
<comment type="catalytic activity">
    <reaction evidence="1 13">
        <text>acetyl-CoA + phosphate = acetyl phosphate + CoA</text>
        <dbReference type="Rhea" id="RHEA:19521"/>
        <dbReference type="ChEBI" id="CHEBI:22191"/>
        <dbReference type="ChEBI" id="CHEBI:43474"/>
        <dbReference type="ChEBI" id="CHEBI:57287"/>
        <dbReference type="ChEBI" id="CHEBI:57288"/>
        <dbReference type="EC" id="2.3.1.8"/>
    </reaction>
</comment>
<dbReference type="GO" id="GO:0008959">
    <property type="term" value="F:phosphate acetyltransferase activity"/>
    <property type="evidence" value="ECO:0007669"/>
    <property type="project" value="UniProtKB-EC"/>
</dbReference>
<dbReference type="PANTHER" id="PTHR43356">
    <property type="entry name" value="PHOSPHATE ACETYLTRANSFERASE"/>
    <property type="match status" value="1"/>
</dbReference>
<evidence type="ECO:0000256" key="3">
    <source>
        <dbReference type="ARBA" id="ARBA00004989"/>
    </source>
</evidence>
<evidence type="ECO:0000313" key="16">
    <source>
        <dbReference type="EMBL" id="WZW98311.1"/>
    </source>
</evidence>
<dbReference type="InterPro" id="IPR002505">
    <property type="entry name" value="PTA_PTB"/>
</dbReference>
<dbReference type="PANTHER" id="PTHR43356:SF3">
    <property type="entry name" value="PHOSPHATE ACETYLTRANSFERASE"/>
    <property type="match status" value="1"/>
</dbReference>
<dbReference type="Pfam" id="PF01515">
    <property type="entry name" value="PTA_PTB"/>
    <property type="match status" value="1"/>
</dbReference>
<dbReference type="Pfam" id="PF07085">
    <property type="entry name" value="DRTGG"/>
    <property type="match status" value="1"/>
</dbReference>
<dbReference type="InterPro" id="IPR028979">
    <property type="entry name" value="Ser_kin/Pase_Hpr-like_N_sf"/>
</dbReference>
<dbReference type="EC" id="2.3.1.8" evidence="6 13"/>
<evidence type="ECO:0000256" key="11">
    <source>
        <dbReference type="ARBA" id="ARBA00031108"/>
    </source>
</evidence>
<dbReference type="NCBIfam" id="NF007233">
    <property type="entry name" value="PRK09653.1"/>
    <property type="match status" value="1"/>
</dbReference>
<dbReference type="SUPFAM" id="SSF52540">
    <property type="entry name" value="P-loop containing nucleoside triphosphate hydrolases"/>
    <property type="match status" value="1"/>
</dbReference>
<evidence type="ECO:0000259" key="15">
    <source>
        <dbReference type="Pfam" id="PF07085"/>
    </source>
</evidence>
<comment type="similarity">
    <text evidence="4 13">In the C-terminal section; belongs to the phosphate acetyltransferase and butyryltransferase family.</text>
</comment>
<evidence type="ECO:0000256" key="4">
    <source>
        <dbReference type="ARBA" id="ARBA00008756"/>
    </source>
</evidence>
<evidence type="ECO:0000256" key="8">
    <source>
        <dbReference type="ARBA" id="ARBA00022490"/>
    </source>
</evidence>
<sequence>MTRSIYVVAPEGQTGKSIVALGVIDALTRNLGSVAVFRPLVTSEGRDGVAEALLAQPAVELSYAEAVGVTYADVRADADDALATIVHKYGELSERHDTVVIVGSDYTDVIGSTELTFNARIAANLNAPVALAVSGQERTPEQVVQLAQTSVAEFRHQHAGVIGVFATRVPVGEEDAYAAALGEALPGLVVGALQGHPLLTAPSFDDQVAAVDGRVLHGRPEKIELESQSVLVCGMTLPNVLARLQPDSTVVVPSDRSELIPGVLLAHTSGAFPQLTGMILVGGYEIPATVSALIDTVHHELPIALTDLGTYTTAERLFNLEGTMTSSPRKLELGRRLFDENVDAAALLAAMDVAPSNIRTPLMFEYQLTEMARKDKRKIVLPESGDDRILEAASLVLRRGTADIVLLGDATEIKNRASGLGFSLEGAEIVSLGSPELVERFSQEYATLRAKKGVTVEQAREKMTDPSYFGTMMVHLGMADGMVSGAVNTTANTIRPSLEFIKTRPSVSVVSSSFLMCMADRVDVYGDCAVNPDPSAEQLADIAISSAETAVAFGITPRVAMLSYSTGESGSGADVDKVRAATELVKQRAPELKVEGPIQFDAAVDPTVGSKKMPGSEVAGQATVFIFPDLNTGNNTYKAVQRSAGALAVGPVLQGLNKPVNDLSRGALVDDIVNTIAITAIQAQHS</sequence>
<evidence type="ECO:0000256" key="6">
    <source>
        <dbReference type="ARBA" id="ARBA00012707"/>
    </source>
</evidence>
<evidence type="ECO:0000256" key="12">
    <source>
        <dbReference type="ARBA" id="ARBA00049955"/>
    </source>
</evidence>
<dbReference type="SUPFAM" id="SSF75138">
    <property type="entry name" value="HprK N-terminal domain-like"/>
    <property type="match status" value="1"/>
</dbReference>
<keyword evidence="17" id="KW-1185">Reference proteome</keyword>
<feature type="domain" description="DRTGG" evidence="15">
    <location>
        <begin position="208"/>
        <end position="317"/>
    </location>
</feature>
<dbReference type="InterPro" id="IPR027417">
    <property type="entry name" value="P-loop_NTPase"/>
</dbReference>
<proteinExistence type="inferred from homology"/>
<accession>A0ABZ3C6Y4</accession>
<keyword evidence="10 13" id="KW-0012">Acyltransferase</keyword>
<evidence type="ECO:0000256" key="5">
    <source>
        <dbReference type="ARBA" id="ARBA00009786"/>
    </source>
</evidence>
<evidence type="ECO:0000256" key="10">
    <source>
        <dbReference type="ARBA" id="ARBA00023315"/>
    </source>
</evidence>
<dbReference type="Pfam" id="PF13500">
    <property type="entry name" value="AAA_26"/>
    <property type="match status" value="1"/>
</dbReference>
<dbReference type="InterPro" id="IPR042112">
    <property type="entry name" value="P_AcTrfase_dom2"/>
</dbReference>
<evidence type="ECO:0000256" key="2">
    <source>
        <dbReference type="ARBA" id="ARBA00004496"/>
    </source>
</evidence>
<dbReference type="InterPro" id="IPR050500">
    <property type="entry name" value="Phos_Acetyltrans/Butyryltrans"/>
</dbReference>
<comment type="function">
    <text evidence="12 13">Involved in acetate metabolism.</text>
</comment>
<comment type="subcellular location">
    <subcellularLocation>
        <location evidence="2 13">Cytoplasm</location>
    </subcellularLocation>
</comment>
<evidence type="ECO:0000313" key="17">
    <source>
        <dbReference type="Proteomes" id="UP001434337"/>
    </source>
</evidence>
<dbReference type="Gene3D" id="3.40.50.10950">
    <property type="match status" value="1"/>
</dbReference>
<dbReference type="Gene3D" id="3.40.50.300">
    <property type="entry name" value="P-loop containing nucleotide triphosphate hydrolases"/>
    <property type="match status" value="1"/>
</dbReference>
<comment type="similarity">
    <text evidence="5 13">In the N-terminal section; belongs to the CobB/CobQ family.</text>
</comment>
<comment type="pathway">
    <text evidence="3 13">Metabolic intermediate biosynthesis; acetyl-CoA biosynthesis; acetyl-CoA from acetate: step 2/2.</text>
</comment>
<dbReference type="EMBL" id="CP115965">
    <property type="protein sequence ID" value="WZW98311.1"/>
    <property type="molecule type" value="Genomic_DNA"/>
</dbReference>
<feature type="domain" description="Phosphate acetyl/butaryl transferase" evidence="14">
    <location>
        <begin position="363"/>
        <end position="680"/>
    </location>
</feature>
<dbReference type="NCBIfam" id="TIGR00651">
    <property type="entry name" value="pta"/>
    <property type="match status" value="1"/>
</dbReference>
<dbReference type="NCBIfam" id="NF004167">
    <property type="entry name" value="PRK05632.1"/>
    <property type="match status" value="1"/>
</dbReference>
<dbReference type="PIRSF" id="PIRSF006107">
    <property type="entry name" value="PhpActrans_proteobac"/>
    <property type="match status" value="1"/>
</dbReference>
<evidence type="ECO:0000256" key="9">
    <source>
        <dbReference type="ARBA" id="ARBA00022679"/>
    </source>
</evidence>
<name>A0ABZ3C6Y4_9ACTN</name>